<dbReference type="SUPFAM" id="SSF50249">
    <property type="entry name" value="Nucleic acid-binding proteins"/>
    <property type="match status" value="1"/>
</dbReference>
<dbReference type="Proteomes" id="UP000886595">
    <property type="component" value="Unassembled WGS sequence"/>
</dbReference>
<evidence type="ECO:0000256" key="2">
    <source>
        <dbReference type="ARBA" id="ARBA00022723"/>
    </source>
</evidence>
<reference evidence="8 9" key="1">
    <citation type="submission" date="2020-02" db="EMBL/GenBank/DDBJ databases">
        <authorList>
            <person name="Ma Q."/>
            <person name="Huang Y."/>
            <person name="Song X."/>
            <person name="Pei D."/>
        </authorList>
    </citation>
    <scope>NUCLEOTIDE SEQUENCE [LARGE SCALE GENOMIC DNA]</scope>
    <source>
        <strain evidence="8">Sxm20200214</strain>
        <tissue evidence="8">Leaf</tissue>
    </source>
</reference>
<evidence type="ECO:0000256" key="6">
    <source>
        <dbReference type="SAM" id="MobiDB-lite"/>
    </source>
</evidence>
<evidence type="ECO:0000256" key="5">
    <source>
        <dbReference type="ARBA" id="ARBA00023125"/>
    </source>
</evidence>
<keyword evidence="9" id="KW-1185">Reference proteome</keyword>
<evidence type="ECO:0000256" key="4">
    <source>
        <dbReference type="ARBA" id="ARBA00022833"/>
    </source>
</evidence>
<dbReference type="Gene3D" id="2.40.50.140">
    <property type="entry name" value="Nucleic acid-binding proteins"/>
    <property type="match status" value="2"/>
</dbReference>
<dbReference type="InterPro" id="IPR012340">
    <property type="entry name" value="NA-bd_OB-fold"/>
</dbReference>
<dbReference type="InterPro" id="IPR013955">
    <property type="entry name" value="Rep_factor-A_C"/>
</dbReference>
<sequence>MGFIGIFTASADCSILATDMETGASLHILRILTSNGFFKEQKYLRSGFTGVATTTCILAGMDIVGGGTMMQASIGASRIPRFRERLTAGAMFSISGFDVCRCAQNYRLTDSSLMIRFSEMTSFEELIEPDSPLPDEAFRFRNLSELIGLANTNTQLPDIMGEIVGVKSTVCDPPEEKNHVMVTMKLDRDETVILSFFDTQAVAFHKQLEALREDPKVVVATSINPKMVGGRLFINATSGTHVYFDKKTRAGGVRFYELVARDTGLQSAAPMLRSYAKVEPLTIAELNSFVITALSQEIDFMCTGRVVRIDTDKGWCYVACSKCSKKLQRTASALTCGRCNTTHAVGALRYRVEMAICDETAEGTFVWFDGVMTKLHSLRASEAVQMLAEDIVHPEDFVMPPFISEMEGMTYTFQLRVTAYNFTEHHKTFTITRVAEEHGRLPVHDVNTNVRDDDDADGDDTPSGEPAPADIANEGAIGNAPSVGVKGTSSKARKKTYTGTSNVTKKARTG</sequence>
<dbReference type="AlphaFoldDB" id="A0A8X7W5Z9"/>
<evidence type="ECO:0000313" key="8">
    <source>
        <dbReference type="EMBL" id="KAG2323010.1"/>
    </source>
</evidence>
<organism evidence="8 9">
    <name type="scientific">Brassica carinata</name>
    <name type="common">Ethiopian mustard</name>
    <name type="synonym">Abyssinian cabbage</name>
    <dbReference type="NCBI Taxonomy" id="52824"/>
    <lineage>
        <taxon>Eukaryota</taxon>
        <taxon>Viridiplantae</taxon>
        <taxon>Streptophyta</taxon>
        <taxon>Embryophyta</taxon>
        <taxon>Tracheophyta</taxon>
        <taxon>Spermatophyta</taxon>
        <taxon>Magnoliopsida</taxon>
        <taxon>eudicotyledons</taxon>
        <taxon>Gunneridae</taxon>
        <taxon>Pentapetalae</taxon>
        <taxon>rosids</taxon>
        <taxon>malvids</taxon>
        <taxon>Brassicales</taxon>
        <taxon>Brassicaceae</taxon>
        <taxon>Brassiceae</taxon>
        <taxon>Brassica</taxon>
    </lineage>
</organism>
<dbReference type="GO" id="GO:0003677">
    <property type="term" value="F:DNA binding"/>
    <property type="evidence" value="ECO:0007669"/>
    <property type="project" value="UniProtKB-KW"/>
</dbReference>
<proteinExistence type="inferred from homology"/>
<name>A0A8X7W5Z9_BRACI</name>
<dbReference type="CDD" id="cd04476">
    <property type="entry name" value="RPA1_DBD_C"/>
    <property type="match status" value="1"/>
</dbReference>
<evidence type="ECO:0000256" key="1">
    <source>
        <dbReference type="ARBA" id="ARBA00005690"/>
    </source>
</evidence>
<dbReference type="OrthoDB" id="1931061at2759"/>
<dbReference type="GO" id="GO:0008270">
    <property type="term" value="F:zinc ion binding"/>
    <property type="evidence" value="ECO:0007669"/>
    <property type="project" value="UniProtKB-KW"/>
</dbReference>
<accession>A0A8X7W5Z9</accession>
<protein>
    <recommendedName>
        <fullName evidence="7">Replication factor A C-terminal domain-containing protein</fullName>
    </recommendedName>
</protein>
<feature type="domain" description="Replication factor A C-terminal" evidence="7">
    <location>
        <begin position="300"/>
        <end position="435"/>
    </location>
</feature>
<dbReference type="Pfam" id="PF08646">
    <property type="entry name" value="Rep_fac-A_C"/>
    <property type="match status" value="1"/>
</dbReference>
<keyword evidence="5" id="KW-0238">DNA-binding</keyword>
<dbReference type="EMBL" id="JAAMPC010000003">
    <property type="protein sequence ID" value="KAG2323010.1"/>
    <property type="molecule type" value="Genomic_DNA"/>
</dbReference>
<gene>
    <name evidence="8" type="ORF">Bca52824_016223</name>
</gene>
<dbReference type="PANTHER" id="PTHR47165:SF4">
    <property type="entry name" value="OS03G0429900 PROTEIN"/>
    <property type="match status" value="1"/>
</dbReference>
<keyword evidence="3" id="KW-0863">Zinc-finger</keyword>
<evidence type="ECO:0000256" key="3">
    <source>
        <dbReference type="ARBA" id="ARBA00022771"/>
    </source>
</evidence>
<comment type="similarity">
    <text evidence="1">Belongs to the replication factor A protein 1 family.</text>
</comment>
<keyword evidence="2" id="KW-0479">Metal-binding</keyword>
<evidence type="ECO:0000259" key="7">
    <source>
        <dbReference type="Pfam" id="PF08646"/>
    </source>
</evidence>
<keyword evidence="4" id="KW-0862">Zinc</keyword>
<evidence type="ECO:0000313" key="9">
    <source>
        <dbReference type="Proteomes" id="UP000886595"/>
    </source>
</evidence>
<feature type="compositionally biased region" description="Acidic residues" evidence="6">
    <location>
        <begin position="452"/>
        <end position="462"/>
    </location>
</feature>
<dbReference type="PANTHER" id="PTHR47165">
    <property type="entry name" value="OS03G0429900 PROTEIN"/>
    <property type="match status" value="1"/>
</dbReference>
<dbReference type="InterPro" id="IPR047192">
    <property type="entry name" value="Euk_RPA1_DBD_C"/>
</dbReference>
<comment type="caution">
    <text evidence="8">The sequence shown here is derived from an EMBL/GenBank/DDBJ whole genome shotgun (WGS) entry which is preliminary data.</text>
</comment>
<feature type="region of interest" description="Disordered" evidence="6">
    <location>
        <begin position="440"/>
        <end position="510"/>
    </location>
</feature>